<proteinExistence type="predicted"/>
<evidence type="ECO:0000313" key="1">
    <source>
        <dbReference type="EMBL" id="BCE39730.1"/>
    </source>
</evidence>
<dbReference type="RefSeq" id="WP_028174116.1">
    <property type="nucleotide sequence ID" value="NZ_AP022639.1"/>
</dbReference>
<dbReference type="AlphaFoldDB" id="A0A809YMU9"/>
<sequence length="119" mass="12560">MADAWPNTLPQQLLLSGASMGEGDGLVEYGPDLGPSITRRGTSAVMRPLSGSMILSSAQVATWRTFFRTTILQGSLPFTFPDPLGGANLLVKHVKQSPPAIVPLGGDNFQLSLSLVILP</sequence>
<gene>
    <name evidence="1" type="ORF">XF3B_47610</name>
</gene>
<organism evidence="1">
    <name type="scientific">Bradyrhizobium diazoefficiens</name>
    <dbReference type="NCBI Taxonomy" id="1355477"/>
    <lineage>
        <taxon>Bacteria</taxon>
        <taxon>Pseudomonadati</taxon>
        <taxon>Pseudomonadota</taxon>
        <taxon>Alphaproteobacteria</taxon>
        <taxon>Hyphomicrobiales</taxon>
        <taxon>Nitrobacteraceae</taxon>
        <taxon>Bradyrhizobium</taxon>
    </lineage>
</organism>
<dbReference type="EMBL" id="AP023093">
    <property type="protein sequence ID" value="BCE39730.1"/>
    <property type="molecule type" value="Genomic_DNA"/>
</dbReference>
<accession>A0A809YMU9</accession>
<protein>
    <recommendedName>
        <fullName evidence="2">Phage tail protein</fullName>
    </recommendedName>
</protein>
<evidence type="ECO:0008006" key="2">
    <source>
        <dbReference type="Google" id="ProtNLM"/>
    </source>
</evidence>
<reference evidence="1" key="1">
    <citation type="submission" date="2020-05" db="EMBL/GenBank/DDBJ databases">
        <title>Complete genome sequence of Bradyrhizobium diazoefficiens XF3 isolated from soybean nodule.</title>
        <authorList>
            <person name="Noda R."/>
            <person name="Kakizaki K."/>
            <person name="Minamisawa K."/>
        </authorList>
    </citation>
    <scope>NUCLEOTIDE SEQUENCE</scope>
    <source>
        <strain evidence="1">XF3</strain>
    </source>
</reference>
<name>A0A809YMU9_9BRAD</name>